<dbReference type="CDD" id="cd05195">
    <property type="entry name" value="enoyl_red"/>
    <property type="match status" value="1"/>
</dbReference>
<protein>
    <submittedName>
        <fullName evidence="3">Fatty acid synthase</fullName>
    </submittedName>
</protein>
<dbReference type="PANTHER" id="PTHR43775:SF23">
    <property type="entry name" value="FATTY ACID SYNTHASE 3"/>
    <property type="match status" value="1"/>
</dbReference>
<dbReference type="GO" id="GO:0016491">
    <property type="term" value="F:oxidoreductase activity"/>
    <property type="evidence" value="ECO:0007669"/>
    <property type="project" value="InterPro"/>
</dbReference>
<feature type="domain" description="Ketoreductase" evidence="1">
    <location>
        <begin position="306"/>
        <end position="488"/>
    </location>
</feature>
<evidence type="ECO:0000313" key="4">
    <source>
        <dbReference type="Proteomes" id="UP000008237"/>
    </source>
</evidence>
<dbReference type="OrthoDB" id="329835at2759"/>
<dbReference type="InterPro" id="IPR057326">
    <property type="entry name" value="KR_dom"/>
</dbReference>
<keyword evidence="4" id="KW-1185">Reference proteome</keyword>
<dbReference type="SUPFAM" id="SSF51735">
    <property type="entry name" value="NAD(P)-binding Rossmann-fold domains"/>
    <property type="match status" value="2"/>
</dbReference>
<dbReference type="EMBL" id="GL448353">
    <property type="protein sequence ID" value="EFN84719.1"/>
    <property type="molecule type" value="Genomic_DNA"/>
</dbReference>
<organism evidence="4">
    <name type="scientific">Harpegnathos saltator</name>
    <name type="common">Jerdon's jumping ant</name>
    <dbReference type="NCBI Taxonomy" id="610380"/>
    <lineage>
        <taxon>Eukaryota</taxon>
        <taxon>Metazoa</taxon>
        <taxon>Ecdysozoa</taxon>
        <taxon>Arthropoda</taxon>
        <taxon>Hexapoda</taxon>
        <taxon>Insecta</taxon>
        <taxon>Pterygota</taxon>
        <taxon>Neoptera</taxon>
        <taxon>Endopterygota</taxon>
        <taxon>Hymenoptera</taxon>
        <taxon>Apocrita</taxon>
        <taxon>Aculeata</taxon>
        <taxon>Formicoidea</taxon>
        <taxon>Formicidae</taxon>
        <taxon>Ponerinae</taxon>
        <taxon>Ponerini</taxon>
        <taxon>Harpegnathos</taxon>
    </lineage>
</organism>
<dbReference type="Gene3D" id="3.90.180.10">
    <property type="entry name" value="Medium-chain alcohol dehydrogenases, catalytic domain"/>
    <property type="match status" value="1"/>
</dbReference>
<dbReference type="InterPro" id="IPR011032">
    <property type="entry name" value="GroES-like_sf"/>
</dbReference>
<dbReference type="InterPro" id="IPR020843">
    <property type="entry name" value="ER"/>
</dbReference>
<sequence>MIATDKLTLESFQKIKRDIDSFLGLEVVGYDRSGQRIMAICSNRGISNVLMNDPILSWIIPDEWTFEDAATVPCVYATSCYALYEKGKMKKGDKVLIHSGISSVGQAAIHLALYEGCEVFTTVRTLEKRQFIRDTFPSILDDHIGNSRDTSFEQMIFQQTYGQEVDIVLNSLAEEKLLASIRCLAKGGRFLEIGKHDLIADNILDIMVFAKSISFHAVMLDNIINSITENIIYNKIIYDYISQGMKSTSIKPLPRKVFEKSEVEVAFKYMAAGKHIGKILIKIYDENKPLGFSILAYPQFFCKYHMSYIILGGLGGFGLELADWLVLHGAKNLLLTSRTGLRNGYQRSKIELWKSYGVNVQIVAGADASDHKDCAFILNSAAEMGPVDAIFNRAVVMKDSLFKNQTAESFEVAFKPKAMATKTMDKLSRKMCPDLQHFVVFSSFSCGRGFAGISNYGMANSIIERMRERRIQNGLPRMAIQWGSVDDAH</sequence>
<dbReference type="Proteomes" id="UP000008237">
    <property type="component" value="Unassembled WGS sequence"/>
</dbReference>
<dbReference type="SUPFAM" id="SSF50129">
    <property type="entry name" value="GroES-like"/>
    <property type="match status" value="1"/>
</dbReference>
<reference evidence="3 4" key="1">
    <citation type="journal article" date="2010" name="Science">
        <title>Genomic comparison of the ants Camponotus floridanus and Harpegnathos saltator.</title>
        <authorList>
            <person name="Bonasio R."/>
            <person name="Zhang G."/>
            <person name="Ye C."/>
            <person name="Mutti N.S."/>
            <person name="Fang X."/>
            <person name="Qin N."/>
            <person name="Donahue G."/>
            <person name="Yang P."/>
            <person name="Li Q."/>
            <person name="Li C."/>
            <person name="Zhang P."/>
            <person name="Huang Z."/>
            <person name="Berger S.L."/>
            <person name="Reinberg D."/>
            <person name="Wang J."/>
            <person name="Liebig J."/>
        </authorList>
    </citation>
    <scope>NUCLEOTIDE SEQUENCE [LARGE SCALE GENOMIC DNA]</scope>
    <source>
        <strain evidence="3 4">R22 G/1</strain>
    </source>
</reference>
<dbReference type="InterPro" id="IPR050091">
    <property type="entry name" value="PKS_NRPS_Biosynth_Enz"/>
</dbReference>
<proteinExistence type="predicted"/>
<gene>
    <name evidence="3" type="ORF">EAI_09635</name>
</gene>
<dbReference type="GO" id="GO:0004312">
    <property type="term" value="F:fatty acid synthase activity"/>
    <property type="evidence" value="ECO:0007669"/>
    <property type="project" value="TreeGrafter"/>
</dbReference>
<dbReference type="AlphaFoldDB" id="E2BHW0"/>
<evidence type="ECO:0000259" key="1">
    <source>
        <dbReference type="SMART" id="SM00822"/>
    </source>
</evidence>
<name>E2BHW0_HARSA</name>
<dbReference type="OMA" id="MEIRTIR"/>
<dbReference type="InterPro" id="IPR013968">
    <property type="entry name" value="PKS_KR"/>
</dbReference>
<dbReference type="Pfam" id="PF13602">
    <property type="entry name" value="ADH_zinc_N_2"/>
    <property type="match status" value="1"/>
</dbReference>
<accession>E2BHW0</accession>
<evidence type="ECO:0000313" key="3">
    <source>
        <dbReference type="EMBL" id="EFN84719.1"/>
    </source>
</evidence>
<dbReference type="InParanoid" id="E2BHW0"/>
<evidence type="ECO:0000259" key="2">
    <source>
        <dbReference type="SMART" id="SM00829"/>
    </source>
</evidence>
<dbReference type="STRING" id="610380.E2BHW0"/>
<dbReference type="InterPro" id="IPR036291">
    <property type="entry name" value="NAD(P)-bd_dom_sf"/>
</dbReference>
<dbReference type="GO" id="GO:0006633">
    <property type="term" value="P:fatty acid biosynthetic process"/>
    <property type="evidence" value="ECO:0007669"/>
    <property type="project" value="TreeGrafter"/>
</dbReference>
<dbReference type="Gene3D" id="3.40.50.720">
    <property type="entry name" value="NAD(P)-binding Rossmann-like Domain"/>
    <property type="match status" value="1"/>
</dbReference>
<dbReference type="Pfam" id="PF08659">
    <property type="entry name" value="KR"/>
    <property type="match status" value="1"/>
</dbReference>
<dbReference type="SMART" id="SM00829">
    <property type="entry name" value="PKS_ER"/>
    <property type="match status" value="1"/>
</dbReference>
<dbReference type="PANTHER" id="PTHR43775">
    <property type="entry name" value="FATTY ACID SYNTHASE"/>
    <property type="match status" value="1"/>
</dbReference>
<dbReference type="SMART" id="SM00822">
    <property type="entry name" value="PKS_KR"/>
    <property type="match status" value="1"/>
</dbReference>
<feature type="domain" description="Enoyl reductase (ER)" evidence="2">
    <location>
        <begin position="3"/>
        <end position="281"/>
    </location>
</feature>